<gene>
    <name evidence="2" type="ORF">N7509_003774</name>
</gene>
<keyword evidence="1" id="KW-0812">Transmembrane</keyword>
<feature type="transmembrane region" description="Helical" evidence="1">
    <location>
        <begin position="83"/>
        <end position="103"/>
    </location>
</feature>
<reference evidence="2" key="1">
    <citation type="submission" date="2022-12" db="EMBL/GenBank/DDBJ databases">
        <authorList>
            <person name="Petersen C."/>
        </authorList>
    </citation>
    <scope>NUCLEOTIDE SEQUENCE</scope>
    <source>
        <strain evidence="2">IBT 29677</strain>
    </source>
</reference>
<evidence type="ECO:0000313" key="2">
    <source>
        <dbReference type="EMBL" id="KAJ5403903.1"/>
    </source>
</evidence>
<protein>
    <submittedName>
        <fullName evidence="2">Uncharacterized protein</fullName>
    </submittedName>
</protein>
<comment type="caution">
    <text evidence="2">The sequence shown here is derived from an EMBL/GenBank/DDBJ whole genome shotgun (WGS) entry which is preliminary data.</text>
</comment>
<sequence>MHKGNTPDEIQRLFPLPTTAKNDCDLPAATPNTVAWSKHLPFSLHLIPLILSILLIFSDARNWHVSGNLDTLVDQYRTSVQTAVQAIAAVLAAIEVFVLCRLINLATRIWFTRASVSLNTLSFWSALSTPTINWSLPFRMVTITVVLSNLSAVISALWTGALTPANTTSIQNTTVLVPDWSNLSYIQEYPSEVDKTGLTIRNTKGYFTYSVGISMLGSLLSSVNSASPVDGGIRNHVKLDNTGYSYHGRSYGVGASAGLLDGSVLKTPRATNYSYNEVGLDTAVSCIYNGSSLFQTLLPGIFSLHRPGNSSIVAIGVAAKPIAFIATRYMAVAAGNNYAFLNAAQCAITFTPALFNVSTNIKGRNITVSKVPVSEPSASPTPSIDPDHNMTHVVMRQLELIANDLTGYYRSPLGDALNTSISDYRTSAANTKRNMTETLSETQVALRGAGKRRSLLS</sequence>
<keyword evidence="1" id="KW-0472">Membrane</keyword>
<evidence type="ECO:0000313" key="3">
    <source>
        <dbReference type="Proteomes" id="UP001147747"/>
    </source>
</evidence>
<organism evidence="2 3">
    <name type="scientific">Penicillium cosmopolitanum</name>
    <dbReference type="NCBI Taxonomy" id="1131564"/>
    <lineage>
        <taxon>Eukaryota</taxon>
        <taxon>Fungi</taxon>
        <taxon>Dikarya</taxon>
        <taxon>Ascomycota</taxon>
        <taxon>Pezizomycotina</taxon>
        <taxon>Eurotiomycetes</taxon>
        <taxon>Eurotiomycetidae</taxon>
        <taxon>Eurotiales</taxon>
        <taxon>Aspergillaceae</taxon>
        <taxon>Penicillium</taxon>
    </lineage>
</organism>
<name>A0A9X0BBS6_9EURO</name>
<keyword evidence="3" id="KW-1185">Reference proteome</keyword>
<dbReference type="Proteomes" id="UP001147747">
    <property type="component" value="Unassembled WGS sequence"/>
</dbReference>
<accession>A0A9X0BBS6</accession>
<reference evidence="2" key="2">
    <citation type="journal article" date="2023" name="IMA Fungus">
        <title>Comparative genomic study of the Penicillium genus elucidates a diverse pangenome and 15 lateral gene transfer events.</title>
        <authorList>
            <person name="Petersen C."/>
            <person name="Sorensen T."/>
            <person name="Nielsen M.R."/>
            <person name="Sondergaard T.E."/>
            <person name="Sorensen J.L."/>
            <person name="Fitzpatrick D.A."/>
            <person name="Frisvad J.C."/>
            <person name="Nielsen K.L."/>
        </authorList>
    </citation>
    <scope>NUCLEOTIDE SEQUENCE</scope>
    <source>
        <strain evidence="2">IBT 29677</strain>
    </source>
</reference>
<dbReference type="EMBL" id="JAPZBU010000005">
    <property type="protein sequence ID" value="KAJ5403903.1"/>
    <property type="molecule type" value="Genomic_DNA"/>
</dbReference>
<keyword evidence="1" id="KW-1133">Transmembrane helix</keyword>
<dbReference type="AlphaFoldDB" id="A0A9X0BBS6"/>
<proteinExistence type="predicted"/>
<dbReference type="GeneID" id="81367391"/>
<dbReference type="RefSeq" id="XP_056491145.1">
    <property type="nucleotide sequence ID" value="XM_056628411.1"/>
</dbReference>
<evidence type="ECO:0000256" key="1">
    <source>
        <dbReference type="SAM" id="Phobius"/>
    </source>
</evidence>
<feature type="transmembrane region" description="Helical" evidence="1">
    <location>
        <begin position="42"/>
        <end position="63"/>
    </location>
</feature>
<feature type="transmembrane region" description="Helical" evidence="1">
    <location>
        <begin position="140"/>
        <end position="161"/>
    </location>
</feature>
<dbReference type="OrthoDB" id="529273at2759"/>